<dbReference type="KEGG" id="nso:NIASO_00310"/>
<organism evidence="1 2">
    <name type="scientific">Niabella soli DSM 19437</name>
    <dbReference type="NCBI Taxonomy" id="929713"/>
    <lineage>
        <taxon>Bacteria</taxon>
        <taxon>Pseudomonadati</taxon>
        <taxon>Bacteroidota</taxon>
        <taxon>Chitinophagia</taxon>
        <taxon>Chitinophagales</taxon>
        <taxon>Chitinophagaceae</taxon>
        <taxon>Niabella</taxon>
    </lineage>
</organism>
<dbReference type="SUPFAM" id="SSF53067">
    <property type="entry name" value="Actin-like ATPase domain"/>
    <property type="match status" value="2"/>
</dbReference>
<evidence type="ECO:0000313" key="1">
    <source>
        <dbReference type="EMBL" id="AHF14059.1"/>
    </source>
</evidence>
<accession>W0EXY0</accession>
<protein>
    <submittedName>
        <fullName evidence="1">ATPase</fullName>
    </submittedName>
</protein>
<dbReference type="Gene3D" id="3.30.420.40">
    <property type="match status" value="2"/>
</dbReference>
<gene>
    <name evidence="1" type="ORF">NIASO_00310</name>
</gene>
<dbReference type="HOGENOM" id="CLU_084727_0_0_10"/>
<dbReference type="CDD" id="cd24079">
    <property type="entry name" value="ASKHA_NBD_PG1100-like"/>
    <property type="match status" value="1"/>
</dbReference>
<evidence type="ECO:0000313" key="2">
    <source>
        <dbReference type="Proteomes" id="UP000003586"/>
    </source>
</evidence>
<dbReference type="Proteomes" id="UP000003586">
    <property type="component" value="Chromosome"/>
</dbReference>
<dbReference type="STRING" id="929713.NIASO_00310"/>
<dbReference type="Gene3D" id="1.10.720.160">
    <property type="match status" value="1"/>
</dbReference>
<dbReference type="InterPro" id="IPR052519">
    <property type="entry name" value="Euk-type_GlcNAc_Kinase"/>
</dbReference>
<keyword evidence="2" id="KW-1185">Reference proteome</keyword>
<dbReference type="PANTHER" id="PTHR43190:SF3">
    <property type="entry name" value="N-ACETYL-D-GLUCOSAMINE KINASE"/>
    <property type="match status" value="1"/>
</dbReference>
<reference evidence="1 2" key="1">
    <citation type="submission" date="2013-12" db="EMBL/GenBank/DDBJ databases">
        <authorList>
            <consortium name="DOE Joint Genome Institute"/>
            <person name="Eisen J."/>
            <person name="Huntemann M."/>
            <person name="Han J."/>
            <person name="Chen A."/>
            <person name="Kyrpides N."/>
            <person name="Mavromatis K."/>
            <person name="Markowitz V."/>
            <person name="Palaniappan K."/>
            <person name="Ivanova N."/>
            <person name="Schaumberg A."/>
            <person name="Pati A."/>
            <person name="Liolios K."/>
            <person name="Nordberg H.P."/>
            <person name="Cantor M.N."/>
            <person name="Hua S.X."/>
            <person name="Woyke T."/>
        </authorList>
    </citation>
    <scope>NUCLEOTIDE SEQUENCE [LARGE SCALE GENOMIC DNA]</scope>
    <source>
        <strain evidence="2">DSM 19437</strain>
    </source>
</reference>
<dbReference type="EMBL" id="CP007035">
    <property type="protein sequence ID" value="AHF14059.1"/>
    <property type="molecule type" value="Genomic_DNA"/>
</dbReference>
<dbReference type="eggNOG" id="COG2971">
    <property type="taxonomic scope" value="Bacteria"/>
</dbReference>
<dbReference type="InterPro" id="IPR043129">
    <property type="entry name" value="ATPase_NBD"/>
</dbReference>
<sequence length="277" mass="31221">MQLIADAGSTKAEWCLLNNGKIKTVLTSGVSPYFLNGDQIAALLGKELLPKLKNAVIDEVYYYGTGCLNPDNQKMVQKSLKRVFKEARVKVWHDVEGAARGLCVRQKGIACILGTGSSSCYYDGKAIRKNNPGLGYVLGDEGSGAYLGRKVVQYYLYNTFDEDLRARFDATYVTNANEILERVYKQPLPNRYLAGFAKFLADNRGHYMVENIIEDGLNDFFFTHLCKFQETWKYPVNFVGSIAFGFKDVIKELCNSYSFELGKILQKPMKGLIEYHS</sequence>
<name>W0EXY0_9BACT</name>
<dbReference type="PANTHER" id="PTHR43190">
    <property type="entry name" value="N-ACETYL-D-GLUCOSAMINE KINASE"/>
    <property type="match status" value="1"/>
</dbReference>
<dbReference type="AlphaFoldDB" id="W0EXY0"/>
<proteinExistence type="predicted"/>